<dbReference type="Proteomes" id="UP001141552">
    <property type="component" value="Unassembled WGS sequence"/>
</dbReference>
<dbReference type="AlphaFoldDB" id="A0A9Q0F9T0"/>
<comment type="caution">
    <text evidence="1">The sequence shown here is derived from an EMBL/GenBank/DDBJ whole genome shotgun (WGS) entry which is preliminary data.</text>
</comment>
<reference evidence="1" key="2">
    <citation type="journal article" date="2023" name="Plants (Basel)">
        <title>Annotation of the Turnera subulata (Passifloraceae) Draft Genome Reveals the S-Locus Evolved after the Divergence of Turneroideae from Passifloroideae in a Stepwise Manner.</title>
        <authorList>
            <person name="Henning P.M."/>
            <person name="Roalson E.H."/>
            <person name="Mir W."/>
            <person name="McCubbin A.G."/>
            <person name="Shore J.S."/>
        </authorList>
    </citation>
    <scope>NUCLEOTIDE SEQUENCE</scope>
    <source>
        <strain evidence="1">F60SS</strain>
    </source>
</reference>
<evidence type="ECO:0000313" key="2">
    <source>
        <dbReference type="Proteomes" id="UP001141552"/>
    </source>
</evidence>
<sequence>MAESPSYMLLEESVKAITESQDQLRTEVAGIKETPKRVIDQLSMFSLAEPQSSLDVALCGDQSTLPVDSTLHSGLLDSHQPTSLEFSCLHKHKHMVGRDSFTTALVQQYPSNDFECFDGHPPQLQQTTTTKLPLTKPILLGEVFGLAYVRQYHITSA</sequence>
<keyword evidence="2" id="KW-1185">Reference proteome</keyword>
<accession>A0A9Q0F9T0</accession>
<protein>
    <submittedName>
        <fullName evidence="1">Uncharacterized protein</fullName>
    </submittedName>
</protein>
<gene>
    <name evidence="1" type="ORF">Tsubulata_043795</name>
</gene>
<organism evidence="1 2">
    <name type="scientific">Turnera subulata</name>
    <dbReference type="NCBI Taxonomy" id="218843"/>
    <lineage>
        <taxon>Eukaryota</taxon>
        <taxon>Viridiplantae</taxon>
        <taxon>Streptophyta</taxon>
        <taxon>Embryophyta</taxon>
        <taxon>Tracheophyta</taxon>
        <taxon>Spermatophyta</taxon>
        <taxon>Magnoliopsida</taxon>
        <taxon>eudicotyledons</taxon>
        <taxon>Gunneridae</taxon>
        <taxon>Pentapetalae</taxon>
        <taxon>rosids</taxon>
        <taxon>fabids</taxon>
        <taxon>Malpighiales</taxon>
        <taxon>Passifloraceae</taxon>
        <taxon>Turnera</taxon>
    </lineage>
</organism>
<proteinExistence type="predicted"/>
<reference evidence="1" key="1">
    <citation type="submission" date="2022-02" db="EMBL/GenBank/DDBJ databases">
        <authorList>
            <person name="Henning P.M."/>
            <person name="McCubbin A.G."/>
            <person name="Shore J.S."/>
        </authorList>
    </citation>
    <scope>NUCLEOTIDE SEQUENCE</scope>
    <source>
        <strain evidence="1">F60SS</strain>
        <tissue evidence="1">Leaves</tissue>
    </source>
</reference>
<evidence type="ECO:0000313" key="1">
    <source>
        <dbReference type="EMBL" id="KAJ4826865.1"/>
    </source>
</evidence>
<dbReference type="EMBL" id="JAKUCV010006559">
    <property type="protein sequence ID" value="KAJ4826865.1"/>
    <property type="molecule type" value="Genomic_DNA"/>
</dbReference>
<name>A0A9Q0F9T0_9ROSI</name>